<dbReference type="SUPFAM" id="SSF144232">
    <property type="entry name" value="HIT/MYND zinc finger-like"/>
    <property type="match status" value="1"/>
</dbReference>
<reference evidence="6" key="1">
    <citation type="submission" date="2021-01" db="EMBL/GenBank/DDBJ databases">
        <authorList>
            <person name="Corre E."/>
            <person name="Pelletier E."/>
            <person name="Niang G."/>
            <person name="Scheremetjew M."/>
            <person name="Finn R."/>
            <person name="Kale V."/>
            <person name="Holt S."/>
            <person name="Cochrane G."/>
            <person name="Meng A."/>
            <person name="Brown T."/>
            <person name="Cohen L."/>
        </authorList>
    </citation>
    <scope>NUCLEOTIDE SEQUENCE</scope>
    <source>
        <strain evidence="6">CCAP1064/1</strain>
    </source>
</reference>
<dbReference type="PROSITE" id="PS50865">
    <property type="entry name" value="ZF_MYND_2"/>
    <property type="match status" value="1"/>
</dbReference>
<keyword evidence="1" id="KW-0479">Metal-binding</keyword>
<dbReference type="AlphaFoldDB" id="A0A7S0C5T9"/>
<name>A0A7S0C5T9_9STRA</name>
<keyword evidence="2 4" id="KW-0863">Zinc-finger</keyword>
<evidence type="ECO:0000256" key="1">
    <source>
        <dbReference type="ARBA" id="ARBA00022723"/>
    </source>
</evidence>
<proteinExistence type="predicted"/>
<sequence>MVHSPGKDILSTMQIFEGTYSEQALAVRPLGSWINGYQNVQGARIPVPVIAVEWHLSKKVDGGVAKRQQFMAGLRRGTIFEGIIPENLEEFEAVVQILKENRKALDVRNEIHHLEKHCTDKSWRFSVICPADPNQKGYVVCCKVCNEPAKNKCSRCKTMNYCGQDCQRAHWKVHKKTCVAKVSTKKS</sequence>
<protein>
    <recommendedName>
        <fullName evidence="5">MYND-type domain-containing protein</fullName>
    </recommendedName>
</protein>
<evidence type="ECO:0000313" key="6">
    <source>
        <dbReference type="EMBL" id="CAD8413700.1"/>
    </source>
</evidence>
<dbReference type="EMBL" id="HBEL01021017">
    <property type="protein sequence ID" value="CAD8413700.1"/>
    <property type="molecule type" value="Transcribed_RNA"/>
</dbReference>
<feature type="domain" description="MYND-type" evidence="5">
    <location>
        <begin position="142"/>
        <end position="178"/>
    </location>
</feature>
<dbReference type="Gene3D" id="6.10.140.2220">
    <property type="match status" value="1"/>
</dbReference>
<dbReference type="InterPro" id="IPR002893">
    <property type="entry name" value="Znf_MYND"/>
</dbReference>
<accession>A0A7S0C5T9</accession>
<keyword evidence="3" id="KW-0862">Zinc</keyword>
<evidence type="ECO:0000256" key="2">
    <source>
        <dbReference type="ARBA" id="ARBA00022771"/>
    </source>
</evidence>
<evidence type="ECO:0000259" key="5">
    <source>
        <dbReference type="PROSITE" id="PS50865"/>
    </source>
</evidence>
<evidence type="ECO:0000256" key="4">
    <source>
        <dbReference type="PROSITE-ProRule" id="PRU00134"/>
    </source>
</evidence>
<organism evidence="6">
    <name type="scientific">Proboscia inermis</name>
    <dbReference type="NCBI Taxonomy" id="420281"/>
    <lineage>
        <taxon>Eukaryota</taxon>
        <taxon>Sar</taxon>
        <taxon>Stramenopiles</taxon>
        <taxon>Ochrophyta</taxon>
        <taxon>Bacillariophyta</taxon>
        <taxon>Coscinodiscophyceae</taxon>
        <taxon>Rhizosoleniophycidae</taxon>
        <taxon>Rhizosoleniales</taxon>
        <taxon>Rhizosoleniaceae</taxon>
        <taxon>Proboscia</taxon>
    </lineage>
</organism>
<evidence type="ECO:0000256" key="3">
    <source>
        <dbReference type="ARBA" id="ARBA00022833"/>
    </source>
</evidence>
<gene>
    <name evidence="6" type="ORF">PINE0816_LOCUS9833</name>
</gene>
<dbReference type="GO" id="GO:0008270">
    <property type="term" value="F:zinc ion binding"/>
    <property type="evidence" value="ECO:0007669"/>
    <property type="project" value="UniProtKB-KW"/>
</dbReference>
<dbReference type="Pfam" id="PF01753">
    <property type="entry name" value="zf-MYND"/>
    <property type="match status" value="1"/>
</dbReference>